<dbReference type="Proteomes" id="UP000001396">
    <property type="component" value="Unassembled WGS sequence"/>
</dbReference>
<evidence type="ECO:0000256" key="2">
    <source>
        <dbReference type="ARBA" id="ARBA00022694"/>
    </source>
</evidence>
<sequence>MKVEILDKNEINIRIFCIYSKFESFLTCSYKDLNQEIPKSIKDLENIVENDEEWRNCNKNNRIVIFNTTIETIIKYLENQDLVNFIIKVIIDELKKGGENKDFLFELIDNLLHRLSVDQIQLVITELFRVSNEVVLGYIDGYISRNKCDAFDEPAKIHESTTTTTATTTTLERFDHVKSFIKIIYVIAIVDSQLQNILKHLKHTTLDSNFIGLSYSMNKFISLLPNDSRIELRDLLVQISKQPELNIMESRLFYVVHQLIRYSLTTGDDFQTFFGSDMISFYIESIMKRLTTIDDDLVNIAMTRDYSTSDMMLIDLELMISGFSSNVHYPKMIIQKLIDSYSHMFESTNWKERYSILRMLNTQNISYENIDFIFNSGFKSMNIDDQSSSSSSSLGNDEHPLVRYEYYTLVSRYLSSKTDKFDLCYHFVKMILNRDEDIPILKTCMLNCLYTMMILHNITTNDENQLNAFHRDIITIICKYASSNERNVVRQALATVIQFSTHIGNGFIPYFDDTIEWFIKTLESHPYSHELRFDILQSLSKLLVVMGVDYSHITNNRFNNGQIIQRLLTTTLAEVDVLSVDQQSLSKLFDTFRNFCQCPGFDIQTYLVRIMDCVTMILISDEGVQQWTGNEGTVLELDHFTQTYSRLELALRFLPYAFHCLEFGDVFLPKNLYKSMEVEIIPFLVNAKSNILLQCTMETNLTKEYLDTLDKEKLIELILSSSSNQKDNKNNNNNSSNNKQQQQQPKKKKDKKRKRTSEIDFDKCYKRYIALKVAYLGWDYHGFAAQQITEETIEGHLIRALQKTCLINDIKNCNYSKYALSGRTDKGVSAFGQVISLYVRSNLTEGNDLIPPTVIDDEAIAKKKANLLKNKKTHEEFQFVKMLNGVLPPYIRVLGWSPIPFHFNARFSTLYRTYKYFFDPSNLDLNLMKEAGKSYIGEHDFSNFCKIDLESVKSFTRVILSFDIQPVESGDFSTSGMYVATICGYAFLWHQIRCMMAMLFLIGQKKFPTTIIADLLDLSKGIVKPPYEMASEVPLVLFDCGYEDLNFIYDKD</sequence>
<dbReference type="PANTHER" id="PTHR11142">
    <property type="entry name" value="PSEUDOURIDYLATE SYNTHASE"/>
    <property type="match status" value="1"/>
</dbReference>
<gene>
    <name evidence="6" type="primary">pus3</name>
    <name evidence="6" type="ORF">PPL_11933</name>
</gene>
<dbReference type="SUPFAM" id="SSF48371">
    <property type="entry name" value="ARM repeat"/>
    <property type="match status" value="1"/>
</dbReference>
<proteinExistence type="inferred from homology"/>
<protein>
    <submittedName>
        <fullName evidence="6">tRNA pseudouridylate synthase</fullName>
    </submittedName>
</protein>
<accession>D3BUW1</accession>
<feature type="domain" description="Pseudouridine synthase I TruA alpha/beta" evidence="5">
    <location>
        <begin position="933"/>
        <end position="1043"/>
    </location>
</feature>
<name>D3BUW1_HETP5</name>
<dbReference type="InterPro" id="IPR011989">
    <property type="entry name" value="ARM-like"/>
</dbReference>
<feature type="region of interest" description="Disordered" evidence="4">
    <location>
        <begin position="723"/>
        <end position="755"/>
    </location>
</feature>
<dbReference type="NCBIfam" id="TIGR00071">
    <property type="entry name" value="hisT_truA"/>
    <property type="match status" value="1"/>
</dbReference>
<dbReference type="InterPro" id="IPR020097">
    <property type="entry name" value="PsdUridine_synth_TruA_a/b_dom"/>
</dbReference>
<evidence type="ECO:0000256" key="4">
    <source>
        <dbReference type="SAM" id="MobiDB-lite"/>
    </source>
</evidence>
<dbReference type="InterPro" id="IPR001406">
    <property type="entry name" value="PsdUridine_synth_TruA"/>
</dbReference>
<dbReference type="GO" id="GO:0031119">
    <property type="term" value="P:tRNA pseudouridine synthesis"/>
    <property type="evidence" value="ECO:0007669"/>
    <property type="project" value="TreeGrafter"/>
</dbReference>
<organism evidence="6 7">
    <name type="scientific">Heterostelium pallidum (strain ATCC 26659 / Pp 5 / PN500)</name>
    <name type="common">Cellular slime mold</name>
    <name type="synonym">Polysphondylium pallidum</name>
    <dbReference type="NCBI Taxonomy" id="670386"/>
    <lineage>
        <taxon>Eukaryota</taxon>
        <taxon>Amoebozoa</taxon>
        <taxon>Evosea</taxon>
        <taxon>Eumycetozoa</taxon>
        <taxon>Dictyostelia</taxon>
        <taxon>Acytosteliales</taxon>
        <taxon>Acytosteliaceae</taxon>
        <taxon>Heterostelium</taxon>
    </lineage>
</organism>
<dbReference type="PANTHER" id="PTHR11142:SF5">
    <property type="entry name" value="TRNA PSEUDOURIDINE(38_39) SYNTHASE"/>
    <property type="match status" value="1"/>
</dbReference>
<dbReference type="InterPro" id="IPR016024">
    <property type="entry name" value="ARM-type_fold"/>
</dbReference>
<dbReference type="GO" id="GO:0003723">
    <property type="term" value="F:RNA binding"/>
    <property type="evidence" value="ECO:0007669"/>
    <property type="project" value="InterPro"/>
</dbReference>
<dbReference type="InterPro" id="IPR020095">
    <property type="entry name" value="PsdUridine_synth_TruA_C"/>
</dbReference>
<dbReference type="InterPro" id="IPR041707">
    <property type="entry name" value="Pus3-like"/>
</dbReference>
<evidence type="ECO:0000256" key="1">
    <source>
        <dbReference type="ARBA" id="ARBA00009375"/>
    </source>
</evidence>
<dbReference type="AlphaFoldDB" id="D3BUW1"/>
<dbReference type="GO" id="GO:0009982">
    <property type="term" value="F:pseudouridine synthase activity"/>
    <property type="evidence" value="ECO:0007669"/>
    <property type="project" value="InterPro"/>
</dbReference>
<evidence type="ECO:0000259" key="5">
    <source>
        <dbReference type="Pfam" id="PF01416"/>
    </source>
</evidence>
<dbReference type="Gene3D" id="1.25.10.10">
    <property type="entry name" value="Leucine-rich Repeat Variant"/>
    <property type="match status" value="1"/>
</dbReference>
<feature type="compositionally biased region" description="Basic residues" evidence="4">
    <location>
        <begin position="745"/>
        <end position="755"/>
    </location>
</feature>
<dbReference type="Pfam" id="PF01416">
    <property type="entry name" value="PseudoU_synth_1"/>
    <property type="match status" value="1"/>
</dbReference>
<dbReference type="GO" id="GO:1990481">
    <property type="term" value="P:mRNA pseudouridine synthesis"/>
    <property type="evidence" value="ECO:0007669"/>
    <property type="project" value="TreeGrafter"/>
</dbReference>
<dbReference type="InParanoid" id="D3BUW1"/>
<dbReference type="GO" id="GO:0005634">
    <property type="term" value="C:nucleus"/>
    <property type="evidence" value="ECO:0007669"/>
    <property type="project" value="TreeGrafter"/>
</dbReference>
<dbReference type="GeneID" id="31367401"/>
<evidence type="ECO:0000313" key="7">
    <source>
        <dbReference type="Proteomes" id="UP000001396"/>
    </source>
</evidence>
<feature type="compositionally biased region" description="Low complexity" evidence="4">
    <location>
        <begin position="723"/>
        <end position="744"/>
    </location>
</feature>
<keyword evidence="7" id="KW-1185">Reference proteome</keyword>
<dbReference type="EMBL" id="ADBJ01000060">
    <property type="protein sequence ID" value="EFA74899.1"/>
    <property type="molecule type" value="Genomic_DNA"/>
</dbReference>
<comment type="caution">
    <text evidence="6">The sequence shown here is derived from an EMBL/GenBank/DDBJ whole genome shotgun (WGS) entry which is preliminary data.</text>
</comment>
<dbReference type="SUPFAM" id="SSF55120">
    <property type="entry name" value="Pseudouridine synthase"/>
    <property type="match status" value="1"/>
</dbReference>
<dbReference type="RefSeq" id="XP_020427033.1">
    <property type="nucleotide sequence ID" value="XM_020582679.1"/>
</dbReference>
<reference evidence="6 7" key="1">
    <citation type="journal article" date="2011" name="Genome Res.">
        <title>Phylogeny-wide analysis of social amoeba genomes highlights ancient origins for complex intercellular communication.</title>
        <authorList>
            <person name="Heidel A.J."/>
            <person name="Lawal H.M."/>
            <person name="Felder M."/>
            <person name="Schilde C."/>
            <person name="Helps N.R."/>
            <person name="Tunggal B."/>
            <person name="Rivero F."/>
            <person name="John U."/>
            <person name="Schleicher M."/>
            <person name="Eichinger L."/>
            <person name="Platzer M."/>
            <person name="Noegel A.A."/>
            <person name="Schaap P."/>
            <person name="Gloeckner G."/>
        </authorList>
    </citation>
    <scope>NUCLEOTIDE SEQUENCE [LARGE SCALE GENOMIC DNA]</scope>
    <source>
        <strain evidence="7">ATCC 26659 / Pp 5 / PN500</strain>
    </source>
</reference>
<dbReference type="STRING" id="670386.D3BUW1"/>
<evidence type="ECO:0000256" key="3">
    <source>
        <dbReference type="ARBA" id="ARBA00023235"/>
    </source>
</evidence>
<dbReference type="HAMAP" id="MF_00171">
    <property type="entry name" value="TruA"/>
    <property type="match status" value="1"/>
</dbReference>
<dbReference type="CDD" id="cd02569">
    <property type="entry name" value="PseudoU_synth_ScPus3"/>
    <property type="match status" value="1"/>
</dbReference>
<dbReference type="GO" id="GO:0005737">
    <property type="term" value="C:cytoplasm"/>
    <property type="evidence" value="ECO:0007669"/>
    <property type="project" value="TreeGrafter"/>
</dbReference>
<keyword evidence="3" id="KW-0413">Isomerase</keyword>
<dbReference type="Gene3D" id="3.30.70.580">
    <property type="entry name" value="Pseudouridine synthase I, catalytic domain, N-terminal subdomain"/>
    <property type="match status" value="1"/>
</dbReference>
<dbReference type="InterPro" id="IPR020094">
    <property type="entry name" value="TruA/RsuA/RluB/E/F_N"/>
</dbReference>
<dbReference type="Gene3D" id="3.30.70.660">
    <property type="entry name" value="Pseudouridine synthase I, catalytic domain, C-terminal subdomain"/>
    <property type="match status" value="1"/>
</dbReference>
<keyword evidence="2" id="KW-0819">tRNA processing</keyword>
<evidence type="ECO:0000313" key="6">
    <source>
        <dbReference type="EMBL" id="EFA74899.1"/>
    </source>
</evidence>
<dbReference type="InterPro" id="IPR020103">
    <property type="entry name" value="PsdUridine_synth_cat_dom_sf"/>
</dbReference>
<comment type="similarity">
    <text evidence="1">Belongs to the tRNA pseudouridine synthase TruA family.</text>
</comment>